<dbReference type="Proteomes" id="UP000199679">
    <property type="component" value="Chromosome I"/>
</dbReference>
<evidence type="ECO:0000313" key="1">
    <source>
        <dbReference type="EMBL" id="SDT60001.1"/>
    </source>
</evidence>
<reference evidence="1 2" key="1">
    <citation type="submission" date="2016-10" db="EMBL/GenBank/DDBJ databases">
        <authorList>
            <person name="de Groot N.N."/>
        </authorList>
    </citation>
    <scope>NUCLEOTIDE SEQUENCE [LARGE SCALE GENOMIC DNA]</scope>
    <source>
        <strain evidence="1 2">MP1X4</strain>
    </source>
</reference>
<proteinExistence type="predicted"/>
<dbReference type="OrthoDB" id="2373347at2"/>
<protein>
    <recommendedName>
        <fullName evidence="3">Metallo-beta-lactamase domain-containing protein</fullName>
    </recommendedName>
</protein>
<evidence type="ECO:0008006" key="3">
    <source>
        <dbReference type="Google" id="ProtNLM"/>
    </source>
</evidence>
<dbReference type="EMBL" id="LT629740">
    <property type="protein sequence ID" value="SDT60001.1"/>
    <property type="molecule type" value="Genomic_DNA"/>
</dbReference>
<evidence type="ECO:0000313" key="2">
    <source>
        <dbReference type="Proteomes" id="UP000199679"/>
    </source>
</evidence>
<organism evidence="1 2">
    <name type="scientific">Mucilaginibacter mallensis</name>
    <dbReference type="NCBI Taxonomy" id="652787"/>
    <lineage>
        <taxon>Bacteria</taxon>
        <taxon>Pseudomonadati</taxon>
        <taxon>Bacteroidota</taxon>
        <taxon>Sphingobacteriia</taxon>
        <taxon>Sphingobacteriales</taxon>
        <taxon>Sphingobacteriaceae</taxon>
        <taxon>Mucilaginibacter</taxon>
    </lineage>
</organism>
<dbReference type="STRING" id="652787.SAMN05216490_4248"/>
<dbReference type="PANTHER" id="PTHR36839">
    <property type="entry name" value="METALLO-BETA-LACTAMASE FAMILY PROTEIN (AFU_ORTHOLOGUE AFUA_5G12770)"/>
    <property type="match status" value="1"/>
</dbReference>
<dbReference type="PANTHER" id="PTHR36839:SF1">
    <property type="entry name" value="METALLO-BETA-LACTAMASE FAMILY PROTEIN (AFU_ORTHOLOGUE AFUA_5G12770)"/>
    <property type="match status" value="1"/>
</dbReference>
<dbReference type="Gene3D" id="3.60.15.10">
    <property type="entry name" value="Ribonuclease Z/Hydroxyacylglutathione hydrolase-like"/>
    <property type="match status" value="1"/>
</dbReference>
<sequence length="270" mass="30840">MTVNNLCKTCGTEYPQADGSPKTCPICDDDRQYLPEDGQQWTNYGELSTNHKVVITELTPTLYAIKIEQAFALGQRALLVLSEHGNILWDCIPLLDEKAIEFIRSKGGLKVIAFSHPHYYSTMNRWAEVFDCPVYIHHLDDQWVFNKGSHIEFWQGDEKPLWDGMKIIHIGGHFPGSCILKVDGLSEKGTLLCGDSLYLARSKRHIAIMYSYPNQIPLPANELKEAIRKVSEQEFDTIYGAFDWQNLRGNAGEVFKNSVERYRESCLQYS</sequence>
<dbReference type="SUPFAM" id="SSF56281">
    <property type="entry name" value="Metallo-hydrolase/oxidoreductase"/>
    <property type="match status" value="1"/>
</dbReference>
<gene>
    <name evidence="1" type="ORF">SAMN05216490_4248</name>
</gene>
<dbReference type="AlphaFoldDB" id="A0A1H2BP38"/>
<dbReference type="InterPro" id="IPR036866">
    <property type="entry name" value="RibonucZ/Hydroxyglut_hydro"/>
</dbReference>
<name>A0A1H2BP38_MUCMA</name>
<keyword evidence="2" id="KW-1185">Reference proteome</keyword>
<accession>A0A1H2BP38</accession>
<dbReference type="RefSeq" id="WP_091377777.1">
    <property type="nucleotide sequence ID" value="NZ_LT629740.1"/>
</dbReference>